<evidence type="ECO:0000256" key="3">
    <source>
        <dbReference type="ARBA" id="ARBA00022801"/>
    </source>
</evidence>
<dbReference type="HOGENOM" id="CLU_101028_0_1_1"/>
<dbReference type="InterPro" id="IPR008580">
    <property type="entry name" value="PPPDE_dom"/>
</dbReference>
<dbReference type="EMBL" id="JMSN01000070">
    <property type="protein sequence ID" value="KDN42394.1"/>
    <property type="molecule type" value="Genomic_DNA"/>
</dbReference>
<dbReference type="Proteomes" id="UP000027361">
    <property type="component" value="Unassembled WGS sequence"/>
</dbReference>
<dbReference type="GO" id="GO:0008233">
    <property type="term" value="F:peptidase activity"/>
    <property type="evidence" value="ECO:0007669"/>
    <property type="project" value="UniProtKB-KW"/>
</dbReference>
<gene>
    <name evidence="5" type="ORF">K437DRAFT_226229</name>
</gene>
<dbReference type="AlphaFoldDB" id="A0A066VUC5"/>
<dbReference type="SMART" id="SM01179">
    <property type="entry name" value="DUF862"/>
    <property type="match status" value="1"/>
</dbReference>
<name>A0A066VUC5_TILAU</name>
<dbReference type="FunCoup" id="A0A066VUC5">
    <property type="interactions" value="87"/>
</dbReference>
<dbReference type="GO" id="GO:0006508">
    <property type="term" value="P:proteolysis"/>
    <property type="evidence" value="ECO:0007669"/>
    <property type="project" value="UniProtKB-KW"/>
</dbReference>
<evidence type="ECO:0000313" key="6">
    <source>
        <dbReference type="Proteomes" id="UP000027361"/>
    </source>
</evidence>
<proteinExistence type="inferred from homology"/>
<keyword evidence="2" id="KW-0645">Protease</keyword>
<dbReference type="RefSeq" id="XP_013242029.1">
    <property type="nucleotide sequence ID" value="XM_013386575.1"/>
</dbReference>
<comment type="similarity">
    <text evidence="1">Belongs to the DeSI family.</text>
</comment>
<dbReference type="PANTHER" id="PTHR12378">
    <property type="entry name" value="DESUMOYLATING ISOPEPTIDASE"/>
    <property type="match status" value="1"/>
</dbReference>
<sequence>MLGTDADEQQWPVELWVYDLSQGLARQLSMGLLGRSFDAIYHTSLVVYGREYFYGQGVDVTTPGHSHHGQPQEKIDMGYTSVDPDTWNELLQDLRERFTASKYHLLEHNCNTFTNECMQILTGREIPARITNLPADFLSTPFGMMMRPQIDAMFR</sequence>
<evidence type="ECO:0000259" key="4">
    <source>
        <dbReference type="PROSITE" id="PS51858"/>
    </source>
</evidence>
<protein>
    <submittedName>
        <fullName evidence="5">DUF862-domain-containing protein</fullName>
    </submittedName>
</protein>
<evidence type="ECO:0000313" key="5">
    <source>
        <dbReference type="EMBL" id="KDN42394.1"/>
    </source>
</evidence>
<dbReference type="Pfam" id="PF05903">
    <property type="entry name" value="Peptidase_C97"/>
    <property type="match status" value="1"/>
</dbReference>
<dbReference type="Gene3D" id="3.90.1720.30">
    <property type="entry name" value="PPPDE domains"/>
    <property type="match status" value="1"/>
</dbReference>
<feature type="domain" description="PPPDE" evidence="4">
    <location>
        <begin position="11"/>
        <end position="151"/>
    </location>
</feature>
<keyword evidence="3" id="KW-0378">Hydrolase</keyword>
<dbReference type="OMA" id="HLMLGKQ"/>
<keyword evidence="6" id="KW-1185">Reference proteome</keyword>
<evidence type="ECO:0000256" key="2">
    <source>
        <dbReference type="ARBA" id="ARBA00022670"/>
    </source>
</evidence>
<organism evidence="5 6">
    <name type="scientific">Tilletiaria anomala (strain ATCC 24038 / CBS 436.72 / UBC 951)</name>
    <dbReference type="NCBI Taxonomy" id="1037660"/>
    <lineage>
        <taxon>Eukaryota</taxon>
        <taxon>Fungi</taxon>
        <taxon>Dikarya</taxon>
        <taxon>Basidiomycota</taxon>
        <taxon>Ustilaginomycotina</taxon>
        <taxon>Exobasidiomycetes</taxon>
        <taxon>Georgefischeriales</taxon>
        <taxon>Tilletiariaceae</taxon>
        <taxon>Tilletiaria</taxon>
    </lineage>
</organism>
<feature type="non-terminal residue" evidence="5">
    <location>
        <position position="155"/>
    </location>
</feature>
<dbReference type="GO" id="GO:0070646">
    <property type="term" value="P:protein modification by small protein removal"/>
    <property type="evidence" value="ECO:0007669"/>
    <property type="project" value="TreeGrafter"/>
</dbReference>
<dbReference type="PANTHER" id="PTHR12378:SF7">
    <property type="entry name" value="DESUMOYLATING ISOPEPTIDASE 1"/>
    <property type="match status" value="1"/>
</dbReference>
<dbReference type="PROSITE" id="PS51858">
    <property type="entry name" value="PPPDE"/>
    <property type="match status" value="1"/>
</dbReference>
<reference evidence="5 6" key="1">
    <citation type="submission" date="2014-05" db="EMBL/GenBank/DDBJ databases">
        <title>Draft genome sequence of a rare smut relative, Tilletiaria anomala UBC 951.</title>
        <authorList>
            <consortium name="DOE Joint Genome Institute"/>
            <person name="Toome M."/>
            <person name="Kuo A."/>
            <person name="Henrissat B."/>
            <person name="Lipzen A."/>
            <person name="Tritt A."/>
            <person name="Yoshinaga Y."/>
            <person name="Zane M."/>
            <person name="Barry K."/>
            <person name="Grigoriev I.V."/>
            <person name="Spatafora J.W."/>
            <person name="Aimea M.C."/>
        </authorList>
    </citation>
    <scope>NUCLEOTIDE SEQUENCE [LARGE SCALE GENOMIC DNA]</scope>
    <source>
        <strain evidence="5 6">UBC 951</strain>
    </source>
</reference>
<accession>A0A066VUC5</accession>
<comment type="caution">
    <text evidence="5">The sequence shown here is derived from an EMBL/GenBank/DDBJ whole genome shotgun (WGS) entry which is preliminary data.</text>
</comment>
<dbReference type="InterPro" id="IPR042266">
    <property type="entry name" value="PPPDE_sf"/>
</dbReference>
<dbReference type="GeneID" id="25262561"/>
<dbReference type="STRING" id="1037660.A0A066VUC5"/>
<evidence type="ECO:0000256" key="1">
    <source>
        <dbReference type="ARBA" id="ARBA00008140"/>
    </source>
</evidence>
<dbReference type="InParanoid" id="A0A066VUC5"/>
<dbReference type="OrthoDB" id="21221at2759"/>